<keyword evidence="3" id="KW-0804">Transcription</keyword>
<dbReference type="CDD" id="cd20010">
    <property type="entry name" value="PBP1_AglR-like"/>
    <property type="match status" value="1"/>
</dbReference>
<dbReference type="SUPFAM" id="SSF47413">
    <property type="entry name" value="lambda repressor-like DNA-binding domains"/>
    <property type="match status" value="1"/>
</dbReference>
<dbReference type="PANTHER" id="PTHR30146:SF155">
    <property type="entry name" value="ALANINE RACEMASE"/>
    <property type="match status" value="1"/>
</dbReference>
<evidence type="ECO:0000313" key="5">
    <source>
        <dbReference type="EMBL" id="MBD8065247.1"/>
    </source>
</evidence>
<organism evidence="5 6">
    <name type="scientific">Devosia oryzisoli</name>
    <dbReference type="NCBI Taxonomy" id="2774138"/>
    <lineage>
        <taxon>Bacteria</taxon>
        <taxon>Pseudomonadati</taxon>
        <taxon>Pseudomonadota</taxon>
        <taxon>Alphaproteobacteria</taxon>
        <taxon>Hyphomicrobiales</taxon>
        <taxon>Devosiaceae</taxon>
        <taxon>Devosia</taxon>
    </lineage>
</organism>
<dbReference type="SMART" id="SM00354">
    <property type="entry name" value="HTH_LACI"/>
    <property type="match status" value="1"/>
</dbReference>
<reference evidence="5" key="1">
    <citation type="submission" date="2020-09" db="EMBL/GenBank/DDBJ databases">
        <title>Genome seq and assembly of Devosia sp.</title>
        <authorList>
            <person name="Chhetri G."/>
        </authorList>
    </citation>
    <scope>NUCLEOTIDE SEQUENCE</scope>
    <source>
        <strain evidence="5">PTR5</strain>
    </source>
</reference>
<dbReference type="AlphaFoldDB" id="A0A927FTU1"/>
<evidence type="ECO:0000256" key="2">
    <source>
        <dbReference type="ARBA" id="ARBA00023125"/>
    </source>
</evidence>
<dbReference type="Pfam" id="PF13377">
    <property type="entry name" value="Peripla_BP_3"/>
    <property type="match status" value="1"/>
</dbReference>
<dbReference type="GO" id="GO:0003700">
    <property type="term" value="F:DNA-binding transcription factor activity"/>
    <property type="evidence" value="ECO:0007669"/>
    <property type="project" value="TreeGrafter"/>
</dbReference>
<proteinExistence type="predicted"/>
<dbReference type="Gene3D" id="3.40.50.2300">
    <property type="match status" value="2"/>
</dbReference>
<dbReference type="InterPro" id="IPR046335">
    <property type="entry name" value="LacI/GalR-like_sensor"/>
</dbReference>
<dbReference type="PROSITE" id="PS50932">
    <property type="entry name" value="HTH_LACI_2"/>
    <property type="match status" value="1"/>
</dbReference>
<gene>
    <name evidence="5" type="ORF">IC608_07160</name>
</gene>
<dbReference type="CDD" id="cd01392">
    <property type="entry name" value="HTH_LacI"/>
    <property type="match status" value="1"/>
</dbReference>
<keyword evidence="6" id="KW-1185">Reference proteome</keyword>
<dbReference type="RefSeq" id="WP_191774019.1">
    <property type="nucleotide sequence ID" value="NZ_JACYFU010000002.1"/>
</dbReference>
<dbReference type="Pfam" id="PF00356">
    <property type="entry name" value="LacI"/>
    <property type="match status" value="1"/>
</dbReference>
<dbReference type="Gene3D" id="1.10.260.40">
    <property type="entry name" value="lambda repressor-like DNA-binding domains"/>
    <property type="match status" value="1"/>
</dbReference>
<evidence type="ECO:0000256" key="3">
    <source>
        <dbReference type="ARBA" id="ARBA00023163"/>
    </source>
</evidence>
<dbReference type="Proteomes" id="UP000654108">
    <property type="component" value="Unassembled WGS sequence"/>
</dbReference>
<accession>A0A927FTU1</accession>
<dbReference type="InterPro" id="IPR000843">
    <property type="entry name" value="HTH_LacI"/>
</dbReference>
<dbReference type="GO" id="GO:0000976">
    <property type="term" value="F:transcription cis-regulatory region binding"/>
    <property type="evidence" value="ECO:0007669"/>
    <property type="project" value="TreeGrafter"/>
</dbReference>
<comment type="caution">
    <text evidence="5">The sequence shown here is derived from an EMBL/GenBank/DDBJ whole genome shotgun (WGS) entry which is preliminary data.</text>
</comment>
<evidence type="ECO:0000259" key="4">
    <source>
        <dbReference type="PROSITE" id="PS50932"/>
    </source>
</evidence>
<sequence>MKGIKRLAQDLNISIGTVSRALNGKSDVSQETRARVMEAAAAMGYVPNQAGRSLRKGNTNAIGFIYEGEVGTTGHGDTFFLGVFSGVQDVLSRHHLDLVVLPCPRDDDPTEHVRRIMARRMVDGLIVSATRRKDSRIELLNRAGIPFVALGRSSTPGTYPWLDLDFAGVAGQATDRMVAAGHRRIAVAVPSNDVNLGFVYLEGYKQALARHGIAFDPELVLRVASSEEGGYQAGHELLSMDNRPTAVLLIYELMAIGLYRRLNEAGVRPGRDVAVVGFRESSLSRFLSPTLTSYRISLRSVGVMLAEALLASMPDYAEHYPMGLVHRVLPLELVEGESDTTFVSAAGRRERDP</sequence>
<protein>
    <submittedName>
        <fullName evidence="5">Substrate-binding domain-containing protein</fullName>
    </submittedName>
</protein>
<feature type="domain" description="HTH lacI-type" evidence="4">
    <location>
        <begin position="2"/>
        <end position="56"/>
    </location>
</feature>
<name>A0A927FTU1_9HYPH</name>
<keyword evidence="1" id="KW-0805">Transcription regulation</keyword>
<dbReference type="SUPFAM" id="SSF53822">
    <property type="entry name" value="Periplasmic binding protein-like I"/>
    <property type="match status" value="1"/>
</dbReference>
<dbReference type="PANTHER" id="PTHR30146">
    <property type="entry name" value="LACI-RELATED TRANSCRIPTIONAL REPRESSOR"/>
    <property type="match status" value="1"/>
</dbReference>
<dbReference type="InterPro" id="IPR010982">
    <property type="entry name" value="Lambda_DNA-bd_dom_sf"/>
</dbReference>
<keyword evidence="2" id="KW-0238">DNA-binding</keyword>
<evidence type="ECO:0000256" key="1">
    <source>
        <dbReference type="ARBA" id="ARBA00023015"/>
    </source>
</evidence>
<dbReference type="EMBL" id="JACYFU010000002">
    <property type="protein sequence ID" value="MBD8065247.1"/>
    <property type="molecule type" value="Genomic_DNA"/>
</dbReference>
<evidence type="ECO:0000313" key="6">
    <source>
        <dbReference type="Proteomes" id="UP000654108"/>
    </source>
</evidence>
<dbReference type="InterPro" id="IPR028082">
    <property type="entry name" value="Peripla_BP_I"/>
</dbReference>